<evidence type="ECO:0000256" key="7">
    <source>
        <dbReference type="ARBA" id="ARBA00023136"/>
    </source>
</evidence>
<keyword evidence="4 10" id="KW-0812">Transmembrane</keyword>
<dbReference type="InterPro" id="IPR012910">
    <property type="entry name" value="Plug_dom"/>
</dbReference>
<feature type="domain" description="TonB-dependent receptor plug" evidence="14">
    <location>
        <begin position="97"/>
        <end position="200"/>
    </location>
</feature>
<dbReference type="EMBL" id="QUMU01000008">
    <property type="protein sequence ID" value="REG28938.1"/>
    <property type="molecule type" value="Genomic_DNA"/>
</dbReference>
<evidence type="ECO:0000256" key="2">
    <source>
        <dbReference type="ARBA" id="ARBA00022448"/>
    </source>
</evidence>
<feature type="region of interest" description="Disordered" evidence="12">
    <location>
        <begin position="48"/>
        <end position="85"/>
    </location>
</feature>
<evidence type="ECO:0000256" key="10">
    <source>
        <dbReference type="PROSITE-ProRule" id="PRU01360"/>
    </source>
</evidence>
<keyword evidence="8 15" id="KW-0675">Receptor</keyword>
<keyword evidence="7 10" id="KW-0472">Membrane</keyword>
<accession>A0ABX9JXI5</accession>
<evidence type="ECO:0000259" key="13">
    <source>
        <dbReference type="Pfam" id="PF00593"/>
    </source>
</evidence>
<dbReference type="Pfam" id="PF00593">
    <property type="entry name" value="TonB_dep_Rec_b-barrel"/>
    <property type="match status" value="1"/>
</dbReference>
<reference evidence="15 16" key="1">
    <citation type="submission" date="2018-08" db="EMBL/GenBank/DDBJ databases">
        <title>Genomic Encyclopedia of Archaeal and Bacterial Type Strains, Phase II (KMG-II): from individual species to whole genera.</title>
        <authorList>
            <person name="Goeker M."/>
        </authorList>
    </citation>
    <scope>NUCLEOTIDE SEQUENCE [LARGE SCALE GENOMIC DNA]</scope>
    <source>
        <strain evidence="15 16">DSM 2261</strain>
    </source>
</reference>
<evidence type="ECO:0000313" key="15">
    <source>
        <dbReference type="EMBL" id="REG28938.1"/>
    </source>
</evidence>
<dbReference type="SUPFAM" id="SSF56935">
    <property type="entry name" value="Porins"/>
    <property type="match status" value="1"/>
</dbReference>
<evidence type="ECO:0000256" key="12">
    <source>
        <dbReference type="SAM" id="MobiDB-lite"/>
    </source>
</evidence>
<evidence type="ECO:0000256" key="6">
    <source>
        <dbReference type="ARBA" id="ARBA00023077"/>
    </source>
</evidence>
<dbReference type="Proteomes" id="UP000256345">
    <property type="component" value="Unassembled WGS sequence"/>
</dbReference>
<dbReference type="InterPro" id="IPR037066">
    <property type="entry name" value="Plug_dom_sf"/>
</dbReference>
<protein>
    <submittedName>
        <fullName evidence="15">Outer membrane receptor for ferrienterochelin and colicins</fullName>
    </submittedName>
</protein>
<dbReference type="InterPro" id="IPR000531">
    <property type="entry name" value="Beta-barrel_TonB"/>
</dbReference>
<gene>
    <name evidence="15" type="ORF">ATI61_108481</name>
</gene>
<evidence type="ECO:0000256" key="1">
    <source>
        <dbReference type="ARBA" id="ARBA00004571"/>
    </source>
</evidence>
<evidence type="ECO:0000313" key="16">
    <source>
        <dbReference type="Proteomes" id="UP000256345"/>
    </source>
</evidence>
<comment type="subcellular location">
    <subcellularLocation>
        <location evidence="1 10">Cell outer membrane</location>
        <topology evidence="1 10">Multi-pass membrane protein</topology>
    </subcellularLocation>
</comment>
<keyword evidence="16" id="KW-1185">Reference proteome</keyword>
<evidence type="ECO:0000256" key="4">
    <source>
        <dbReference type="ARBA" id="ARBA00022692"/>
    </source>
</evidence>
<feature type="domain" description="TonB-dependent receptor-like beta-barrel" evidence="13">
    <location>
        <begin position="247"/>
        <end position="680"/>
    </location>
</feature>
<keyword evidence="5" id="KW-0732">Signal</keyword>
<evidence type="ECO:0000259" key="14">
    <source>
        <dbReference type="Pfam" id="PF07715"/>
    </source>
</evidence>
<keyword evidence="6 11" id="KW-0798">TonB box</keyword>
<keyword evidence="3 10" id="KW-1134">Transmembrane beta strand</keyword>
<dbReference type="CDD" id="cd01347">
    <property type="entry name" value="ligand_gated_channel"/>
    <property type="match status" value="1"/>
</dbReference>
<dbReference type="Gene3D" id="2.170.130.10">
    <property type="entry name" value="TonB-dependent receptor, plug domain"/>
    <property type="match status" value="1"/>
</dbReference>
<organism evidence="15 16">
    <name type="scientific">Archangium gephyra</name>
    <dbReference type="NCBI Taxonomy" id="48"/>
    <lineage>
        <taxon>Bacteria</taxon>
        <taxon>Pseudomonadati</taxon>
        <taxon>Myxococcota</taxon>
        <taxon>Myxococcia</taxon>
        <taxon>Myxococcales</taxon>
        <taxon>Cystobacterineae</taxon>
        <taxon>Archangiaceae</taxon>
        <taxon>Archangium</taxon>
    </lineage>
</organism>
<dbReference type="Pfam" id="PF07715">
    <property type="entry name" value="Plug"/>
    <property type="match status" value="1"/>
</dbReference>
<dbReference type="Gene3D" id="2.40.170.20">
    <property type="entry name" value="TonB-dependent receptor, beta-barrel domain"/>
    <property type="match status" value="1"/>
</dbReference>
<comment type="caution">
    <text evidence="15">The sequence shown here is derived from an EMBL/GenBank/DDBJ whole genome shotgun (WGS) entry which is preliminary data.</text>
</comment>
<dbReference type="PROSITE" id="PS52016">
    <property type="entry name" value="TONB_DEPENDENT_REC_3"/>
    <property type="match status" value="1"/>
</dbReference>
<dbReference type="InterPro" id="IPR036942">
    <property type="entry name" value="Beta-barrel_TonB_sf"/>
</dbReference>
<evidence type="ECO:0000256" key="3">
    <source>
        <dbReference type="ARBA" id="ARBA00022452"/>
    </source>
</evidence>
<dbReference type="PANTHER" id="PTHR30069">
    <property type="entry name" value="TONB-DEPENDENT OUTER MEMBRANE RECEPTOR"/>
    <property type="match status" value="1"/>
</dbReference>
<comment type="similarity">
    <text evidence="10 11">Belongs to the TonB-dependent receptor family.</text>
</comment>
<sequence length="704" mass="76782">MSPGALSRFESPLTRCAPIDGRGHPAESHPVILPLVAALVVGQTLDPQQPGVGAANPDATPVVSESPASPPPAPPEPEEADRRKQTVITASRSERKLEDVVVATEVITRKQIEAVGARDLGQLLQQHPGVELVHTFRGTGLRLQGLDPEYVLVLVDGERVSGRVGTTLDLGRFSLRDVERVEIVKGPAAALYGADAIGGVVNLISRHVQRPLELGVRGSLGTLLEGDVRANAGTKQGPFEVRVGGGYRTRNPYDWVPADAATSGSGIRRIDGDVALAYAPDDRSRLWLRSQYTFRDENAVDLNPSGAVLDRRQRQEQFDVSLGGRNRLASDTSLLVRGHFGLFRDQLLQDQRGSRALDDYSQNVNRLYEGVVQADHRLGDHALTGGVEVLGERLTSARLEESPVARIRGGAFLQDEWDVALSSDGSGPKLKVAPGFRFDLDSQFGGAPSPRLALKLDPTPALTVRASVGLGFRPPSFQELYLRFTNQGIGYIVSGNRSLTAERSAAVNAGVDWRPPIDGWVLSASAFHTRLTNLINITAGGTPDPDNPVTFSYENVARAYTQGFEVNGRFKLPIRSTYLDLAYMLLDARDQTRNRPLEARSRHRVNAQLATKYRPWNLEANVRGSWVSGRPYYLGTDGGMANVIGLDEREVWAPAYFDLEAQVTYKLRGGFDVFVNGYNLLNAGDQQFNPRPPRGVLGGVQWEY</sequence>
<proteinExistence type="inferred from homology"/>
<evidence type="ECO:0000256" key="8">
    <source>
        <dbReference type="ARBA" id="ARBA00023170"/>
    </source>
</evidence>
<name>A0ABX9JXI5_9BACT</name>
<keyword evidence="2 10" id="KW-0813">Transport</keyword>
<dbReference type="InterPro" id="IPR039426">
    <property type="entry name" value="TonB-dep_rcpt-like"/>
</dbReference>
<dbReference type="PANTHER" id="PTHR30069:SF29">
    <property type="entry name" value="HEMOGLOBIN AND HEMOGLOBIN-HAPTOGLOBIN-BINDING PROTEIN 1-RELATED"/>
    <property type="match status" value="1"/>
</dbReference>
<evidence type="ECO:0000256" key="5">
    <source>
        <dbReference type="ARBA" id="ARBA00022729"/>
    </source>
</evidence>
<evidence type="ECO:0000256" key="11">
    <source>
        <dbReference type="RuleBase" id="RU003357"/>
    </source>
</evidence>
<keyword evidence="9 10" id="KW-0998">Cell outer membrane</keyword>
<evidence type="ECO:0000256" key="9">
    <source>
        <dbReference type="ARBA" id="ARBA00023237"/>
    </source>
</evidence>